<gene>
    <name evidence="7" type="ORF">ACFQ24_19695</name>
</gene>
<keyword evidence="2" id="KW-1003">Cell membrane</keyword>
<feature type="transmembrane region" description="Helical" evidence="6">
    <location>
        <begin position="328"/>
        <end position="346"/>
    </location>
</feature>
<dbReference type="Pfam" id="PF13440">
    <property type="entry name" value="Polysacc_synt_3"/>
    <property type="match status" value="1"/>
</dbReference>
<keyword evidence="4 6" id="KW-1133">Transmembrane helix</keyword>
<comment type="subcellular location">
    <subcellularLocation>
        <location evidence="1">Cell membrane</location>
        <topology evidence="1">Multi-pass membrane protein</topology>
    </subcellularLocation>
</comment>
<feature type="transmembrane region" description="Helical" evidence="6">
    <location>
        <begin position="169"/>
        <end position="188"/>
    </location>
</feature>
<feature type="transmembrane region" description="Helical" evidence="6">
    <location>
        <begin position="232"/>
        <end position="253"/>
    </location>
</feature>
<dbReference type="RefSeq" id="WP_380914336.1">
    <property type="nucleotide sequence ID" value="NZ_JBHTLS010000134.1"/>
</dbReference>
<evidence type="ECO:0000256" key="6">
    <source>
        <dbReference type="SAM" id="Phobius"/>
    </source>
</evidence>
<evidence type="ECO:0000313" key="7">
    <source>
        <dbReference type="EMBL" id="MFD1107094.1"/>
    </source>
</evidence>
<evidence type="ECO:0000256" key="1">
    <source>
        <dbReference type="ARBA" id="ARBA00004651"/>
    </source>
</evidence>
<accession>A0ABW3P7D4</accession>
<evidence type="ECO:0000256" key="4">
    <source>
        <dbReference type="ARBA" id="ARBA00022989"/>
    </source>
</evidence>
<keyword evidence="5 6" id="KW-0472">Membrane</keyword>
<comment type="caution">
    <text evidence="7">The sequence shown here is derived from an EMBL/GenBank/DDBJ whole genome shotgun (WGS) entry which is preliminary data.</text>
</comment>
<feature type="transmembrane region" description="Helical" evidence="6">
    <location>
        <begin position="358"/>
        <end position="378"/>
    </location>
</feature>
<feature type="transmembrane region" description="Helical" evidence="6">
    <location>
        <begin position="208"/>
        <end position="226"/>
    </location>
</feature>
<dbReference type="Proteomes" id="UP001597203">
    <property type="component" value="Unassembled WGS sequence"/>
</dbReference>
<proteinExistence type="predicted"/>
<organism evidence="7 8">
    <name type="scientific">Sphingobium olei</name>
    <dbReference type="NCBI Taxonomy" id="420955"/>
    <lineage>
        <taxon>Bacteria</taxon>
        <taxon>Pseudomonadati</taxon>
        <taxon>Pseudomonadota</taxon>
        <taxon>Alphaproteobacteria</taxon>
        <taxon>Sphingomonadales</taxon>
        <taxon>Sphingomonadaceae</taxon>
        <taxon>Sphingobium</taxon>
    </lineage>
</organism>
<feature type="transmembrane region" description="Helical" evidence="6">
    <location>
        <begin position="111"/>
        <end position="129"/>
    </location>
</feature>
<feature type="transmembrane region" description="Helical" evidence="6">
    <location>
        <begin position="292"/>
        <end position="316"/>
    </location>
</feature>
<keyword evidence="8" id="KW-1185">Reference proteome</keyword>
<protein>
    <submittedName>
        <fullName evidence="7">Lipopolysaccharide biosynthesis protein</fullName>
    </submittedName>
</protein>
<feature type="transmembrane region" description="Helical" evidence="6">
    <location>
        <begin position="84"/>
        <end position="105"/>
    </location>
</feature>
<keyword evidence="3 6" id="KW-0812">Transmembrane</keyword>
<sequence>MLFRQTLLFLPAQLLPALCQFVQLIAWSHLAPASVIGVVTLFTSIQEFLNIAFMGFWNQYTQRYMLKHGETPEGQTRMRHASTLVVILSVTLQIAIALACFAVMIDPAMSLAMAAALAGLVGCRALNLFQAERARARGDVLGYSVAVMSGPVIGFLIGLVLLWRFGGSALLIFTGFAVAQLAGVLFSLMRDRSWIGFGRPDIGLIRHALGYGMPIIVSSVLAWVSQNASRFAVSYVYGLSAVGVYSLGMGLGYRASLVSAMMVNAAAFPIAVRMANAGDLPGARRQLATNGALLFAVLAASVAGLALVSGDVIHLLVSQRMDGPVQPVMLWSLLAGSFICLRQYFLNQFFLLEGNTRPIALISIAEAIVAVLLAAVAVPWGGPVGGAVALAATSAIGMIATYIWAGSAGRQVAGQAWMRIAAATGAMAAAVLLTPPAHDATHLALRIAVGGFAFCATLALAFAKDLMPRLRRFRRS</sequence>
<evidence type="ECO:0000256" key="3">
    <source>
        <dbReference type="ARBA" id="ARBA00022692"/>
    </source>
</evidence>
<feature type="transmembrane region" description="Helical" evidence="6">
    <location>
        <begin position="141"/>
        <end position="163"/>
    </location>
</feature>
<feature type="transmembrane region" description="Helical" evidence="6">
    <location>
        <begin position="35"/>
        <end position="57"/>
    </location>
</feature>
<evidence type="ECO:0000313" key="8">
    <source>
        <dbReference type="Proteomes" id="UP001597203"/>
    </source>
</evidence>
<reference evidence="8" key="1">
    <citation type="journal article" date="2019" name="Int. J. Syst. Evol. Microbiol.">
        <title>The Global Catalogue of Microorganisms (GCM) 10K type strain sequencing project: providing services to taxonomists for standard genome sequencing and annotation.</title>
        <authorList>
            <consortium name="The Broad Institute Genomics Platform"/>
            <consortium name="The Broad Institute Genome Sequencing Center for Infectious Disease"/>
            <person name="Wu L."/>
            <person name="Ma J."/>
        </authorList>
    </citation>
    <scope>NUCLEOTIDE SEQUENCE [LARGE SCALE GENOMIC DNA]</scope>
    <source>
        <strain evidence="8">CCUG 54329</strain>
    </source>
</reference>
<feature type="transmembrane region" description="Helical" evidence="6">
    <location>
        <begin position="384"/>
        <end position="405"/>
    </location>
</feature>
<evidence type="ECO:0000256" key="2">
    <source>
        <dbReference type="ARBA" id="ARBA00022475"/>
    </source>
</evidence>
<name>A0ABW3P7D4_9SPHN</name>
<feature type="transmembrane region" description="Helical" evidence="6">
    <location>
        <begin position="417"/>
        <end position="437"/>
    </location>
</feature>
<dbReference type="PANTHER" id="PTHR30250:SF31">
    <property type="entry name" value="INNER MEMBRANE PROTEIN YGHQ"/>
    <property type="match status" value="1"/>
</dbReference>
<feature type="transmembrane region" description="Helical" evidence="6">
    <location>
        <begin position="443"/>
        <end position="463"/>
    </location>
</feature>
<dbReference type="PANTHER" id="PTHR30250">
    <property type="entry name" value="PST FAMILY PREDICTED COLANIC ACID TRANSPORTER"/>
    <property type="match status" value="1"/>
</dbReference>
<dbReference type="EMBL" id="JBHTLS010000134">
    <property type="protein sequence ID" value="MFD1107094.1"/>
    <property type="molecule type" value="Genomic_DNA"/>
</dbReference>
<evidence type="ECO:0000256" key="5">
    <source>
        <dbReference type="ARBA" id="ARBA00023136"/>
    </source>
</evidence>
<dbReference type="InterPro" id="IPR050833">
    <property type="entry name" value="Poly_Biosynth_Transport"/>
</dbReference>